<evidence type="ECO:0000259" key="2">
    <source>
        <dbReference type="PROSITE" id="PS50995"/>
    </source>
</evidence>
<protein>
    <submittedName>
        <fullName evidence="3">MarR family transcriptional regulator</fullName>
    </submittedName>
</protein>
<dbReference type="InterPro" id="IPR036390">
    <property type="entry name" value="WH_DNA-bd_sf"/>
</dbReference>
<dbReference type="Pfam" id="PF12802">
    <property type="entry name" value="MarR_2"/>
    <property type="match status" value="1"/>
</dbReference>
<dbReference type="Proteomes" id="UP000469670">
    <property type="component" value="Unassembled WGS sequence"/>
</dbReference>
<proteinExistence type="predicted"/>
<dbReference type="AlphaFoldDB" id="A0A7K3S721"/>
<dbReference type="SUPFAM" id="SSF46785">
    <property type="entry name" value="Winged helix' DNA-binding domain"/>
    <property type="match status" value="1"/>
</dbReference>
<feature type="region of interest" description="Disordered" evidence="1">
    <location>
        <begin position="1"/>
        <end position="20"/>
    </location>
</feature>
<dbReference type="GO" id="GO:0006950">
    <property type="term" value="P:response to stress"/>
    <property type="evidence" value="ECO:0007669"/>
    <property type="project" value="TreeGrafter"/>
</dbReference>
<dbReference type="GO" id="GO:0003700">
    <property type="term" value="F:DNA-binding transcription factor activity"/>
    <property type="evidence" value="ECO:0007669"/>
    <property type="project" value="InterPro"/>
</dbReference>
<dbReference type="PANTHER" id="PTHR33164:SF106">
    <property type="entry name" value="TRANSCRIPTIONAL REGULATORY PROTEIN"/>
    <property type="match status" value="1"/>
</dbReference>
<dbReference type="EMBL" id="JAAGMP010001524">
    <property type="protein sequence ID" value="NEC23314.1"/>
    <property type="molecule type" value="Genomic_DNA"/>
</dbReference>
<gene>
    <name evidence="3" type="ORF">G3I50_34445</name>
</gene>
<organism evidence="3 4">
    <name type="scientific">Streptomyces parvus</name>
    <dbReference type="NCBI Taxonomy" id="66428"/>
    <lineage>
        <taxon>Bacteria</taxon>
        <taxon>Bacillati</taxon>
        <taxon>Actinomycetota</taxon>
        <taxon>Actinomycetes</taxon>
        <taxon>Kitasatosporales</taxon>
        <taxon>Streptomycetaceae</taxon>
        <taxon>Streptomyces</taxon>
    </lineage>
</organism>
<dbReference type="PROSITE" id="PS50995">
    <property type="entry name" value="HTH_MARR_2"/>
    <property type="match status" value="1"/>
</dbReference>
<evidence type="ECO:0000256" key="1">
    <source>
        <dbReference type="SAM" id="MobiDB-lite"/>
    </source>
</evidence>
<dbReference type="InterPro" id="IPR000835">
    <property type="entry name" value="HTH_MarR-typ"/>
</dbReference>
<comment type="caution">
    <text evidence="3">The sequence shown here is derived from an EMBL/GenBank/DDBJ whole genome shotgun (WGS) entry which is preliminary data.</text>
</comment>
<dbReference type="Gene3D" id="1.10.10.10">
    <property type="entry name" value="Winged helix-like DNA-binding domain superfamily/Winged helix DNA-binding domain"/>
    <property type="match status" value="1"/>
</dbReference>
<reference evidence="3 4" key="1">
    <citation type="submission" date="2020-01" db="EMBL/GenBank/DDBJ databases">
        <title>Insect and environment-associated Actinomycetes.</title>
        <authorList>
            <person name="Currrie C."/>
            <person name="Chevrette M."/>
            <person name="Carlson C."/>
            <person name="Stubbendieck R."/>
            <person name="Wendt-Pienkowski E."/>
        </authorList>
    </citation>
    <scope>NUCLEOTIDE SEQUENCE [LARGE SCALE GENOMIC DNA]</scope>
    <source>
        <strain evidence="3 4">SID7590</strain>
    </source>
</reference>
<evidence type="ECO:0000313" key="4">
    <source>
        <dbReference type="Proteomes" id="UP000469670"/>
    </source>
</evidence>
<dbReference type="InterPro" id="IPR039422">
    <property type="entry name" value="MarR/SlyA-like"/>
</dbReference>
<sequence length="170" mass="18324">MDGTSRPDAASERPSATPEQAHARMDRLMALGIVAQHDIAGRLGLNITDLTCLGFVLEAEGTGTAATAGELARRTNLTTGAITGVITRLERAGYVRRESDPADRRRVRVVADETAAARLFEVYGPNYQRFAALFADYGPAEIAVLADWFERAAEIMRISLDEVRGGTDAS</sequence>
<dbReference type="PANTHER" id="PTHR33164">
    <property type="entry name" value="TRANSCRIPTIONAL REGULATOR, MARR FAMILY"/>
    <property type="match status" value="1"/>
</dbReference>
<dbReference type="InterPro" id="IPR036388">
    <property type="entry name" value="WH-like_DNA-bd_sf"/>
</dbReference>
<name>A0A7K3S721_9ACTN</name>
<feature type="domain" description="HTH marR-type" evidence="2">
    <location>
        <begin position="1"/>
        <end position="154"/>
    </location>
</feature>
<dbReference type="RefSeq" id="WP_164207591.1">
    <property type="nucleotide sequence ID" value="NZ_JAAGMP010001524.1"/>
</dbReference>
<dbReference type="SMART" id="SM00347">
    <property type="entry name" value="HTH_MARR"/>
    <property type="match status" value="1"/>
</dbReference>
<accession>A0A7K3S721</accession>
<evidence type="ECO:0000313" key="3">
    <source>
        <dbReference type="EMBL" id="NEC23314.1"/>
    </source>
</evidence>